<dbReference type="SUPFAM" id="SSF53474">
    <property type="entry name" value="alpha/beta-Hydrolases"/>
    <property type="match status" value="1"/>
</dbReference>
<dbReference type="GO" id="GO:0016787">
    <property type="term" value="F:hydrolase activity"/>
    <property type="evidence" value="ECO:0007669"/>
    <property type="project" value="UniProtKB-KW"/>
</dbReference>
<dbReference type="EMBL" id="CP127294">
    <property type="protein sequence ID" value="WIX78256.1"/>
    <property type="molecule type" value="Genomic_DNA"/>
</dbReference>
<dbReference type="KEGG" id="acab:QRX50_43945"/>
<dbReference type="Proteomes" id="UP001236014">
    <property type="component" value="Chromosome"/>
</dbReference>
<proteinExistence type="predicted"/>
<dbReference type="InterPro" id="IPR029058">
    <property type="entry name" value="AB_hydrolase_fold"/>
</dbReference>
<reference evidence="1 2" key="1">
    <citation type="submission" date="2023-06" db="EMBL/GenBank/DDBJ databases">
        <authorList>
            <person name="Oyuntsetseg B."/>
            <person name="Kim S.B."/>
        </authorList>
    </citation>
    <scope>NUCLEOTIDE SEQUENCE [LARGE SCALE GENOMIC DNA]</scope>
    <source>
        <strain evidence="1 2">2-15</strain>
    </source>
</reference>
<name>A0A9Y2IFC9_9PSEU</name>
<keyword evidence="2" id="KW-1185">Reference proteome</keyword>
<keyword evidence="1" id="KW-0378">Hydrolase</keyword>
<dbReference type="RefSeq" id="WP_285968979.1">
    <property type="nucleotide sequence ID" value="NZ_CP127294.1"/>
</dbReference>
<sequence length="243" mass="24544">MTSAIPNIPVVLLPGTGSDETFVQSVFTGPLALVGARLIAPPPPPGAALADGYLEELDRLARVHGSLIVGGISFGAHLAAEWAVANPGRCEGLVCALPAWNGEPGSAAAAVTARASADLVASQGVDGALAAVAAGSPGWLVDELSRAWRRHGDELVAGLRVAAERRAPSLTELATVGVPAGIGGCAGDLVHPVAVAREWAAALPRGALQVVRLADFGRHREVLGRAALFTFLKSAAAGGSEKK</sequence>
<accession>A0A9Y2IFC9</accession>
<organism evidence="1 2">
    <name type="scientific">Amycolatopsis carbonis</name>
    <dbReference type="NCBI Taxonomy" id="715471"/>
    <lineage>
        <taxon>Bacteria</taxon>
        <taxon>Bacillati</taxon>
        <taxon>Actinomycetota</taxon>
        <taxon>Actinomycetes</taxon>
        <taxon>Pseudonocardiales</taxon>
        <taxon>Pseudonocardiaceae</taxon>
        <taxon>Amycolatopsis</taxon>
    </lineage>
</organism>
<protein>
    <submittedName>
        <fullName evidence="1">Alpha/beta hydrolase</fullName>
    </submittedName>
</protein>
<gene>
    <name evidence="1" type="ORF">QRX50_43945</name>
</gene>
<evidence type="ECO:0000313" key="2">
    <source>
        <dbReference type="Proteomes" id="UP001236014"/>
    </source>
</evidence>
<evidence type="ECO:0000313" key="1">
    <source>
        <dbReference type="EMBL" id="WIX78256.1"/>
    </source>
</evidence>
<dbReference type="Gene3D" id="3.40.50.1820">
    <property type="entry name" value="alpha/beta hydrolase"/>
    <property type="match status" value="1"/>
</dbReference>
<dbReference type="AlphaFoldDB" id="A0A9Y2IFC9"/>